<gene>
    <name evidence="10" type="ORF">K437DRAFT_292500</name>
</gene>
<dbReference type="GO" id="GO:0017056">
    <property type="term" value="F:structural constituent of nuclear pore"/>
    <property type="evidence" value="ECO:0007669"/>
    <property type="project" value="InterPro"/>
</dbReference>
<evidence type="ECO:0000313" key="10">
    <source>
        <dbReference type="EMBL" id="KDN53044.1"/>
    </source>
</evidence>
<protein>
    <recommendedName>
        <fullName evidence="9">Nucleoporin Nup133/Nup155-like C-terminal domain-containing protein</fullName>
    </recommendedName>
</protein>
<sequence>MFSTPKQQSASTRRQAGASGGTGALASFGVMRDSRSGTPIVTGGADASFASYSYQHTSPLGGQSQNQQQRRRTARRARTPLLLDASQQHHRARGSRSGTPGLPSDRATTPGSYSTEGASGLGVGARAYLSLRKQGEEQAEAVDAAQWIQPGTELVRDELHAVTAYSRLPEQVEHVLAESDLYSTSLGAHLDVTLGFAVLLTPTECYAWNFLAVSTSSSHMLPTCYVFSLPPPAPSLVSSAAPNAAEGAYLHALVPWSNSAQRAEPGLVLVHKRTGHLTLIASIATSSTDANSLSQQGTTARMALAPSEIVTVVHRLSASSNTLVLATSHARLFRAHVVSQGGRVHLHLESQPLASSRSLLGKLFFGGVDVGAAAAASAAGADYAGSIRSLSSCALSTGVESDGRHELLVVSGCTLQRWLVDAGIRGNNDGSALATASSSGDKLLGSVEVRSLFDQEPKSSPVPQLEVHDAQWLLGGDVALLYSCAASATTTPARRFGILIVTTAAHSAHSTSSRVLTKAATSNTKQTKVGTDRSSSTFRIRTDIRLGSGGSADGSFSMAADPRPNSAPRLAAPFGGPVLYAIWPNTVINVILGRALLPRGDGFEDDNGDSEMLSNLVARGPRAEAGAEAEEEVFQHIIHLKQAHQNRLLGFGVEGVDIMPPTQAGGRSIAPLPVLTARSGALLFEFDWLRAEAIVTSKTLGERGDVQGERDRAGERLQMKVGRCQSQLEAAVFFGDLPGNPLEFSIHAGSLGSSSTIANDQHLAIAIAATQLSASLLSSSSPYLPPILDTRAQLAERLARHQRLLQVLGDGGDREEGAVVWAMLDASTKDQLRDHALLLAAALEIWVENEAQARGRSLHVLRQAVNTVLSEASVISEHQQEDTLRAFFTHHLRPLLTQLFALFAAQLKAGSFREAPLGSKTDVLLHVNRVLVAAFQGARRWVEEGDQEQAQWPGPVPASAFESWTCSSASLDALQNSFDATEALLRERSRELGSGIDIDVQGFISEGTQAQREQHELKSYLVQLAHFTLAAYEQRLAYLSLIVADESDALAQQERQALLARFKTARPQVIHSLSRIGSGDQAFSLAERHRDFQVLAQLCTDDERVGSAQSLLHHYVDRYGQPFAFELYAHFVASGQYRRLLEQHSKYIDHLSAFLAAHPELDSLAWIHEVGQARFRDASGTLASVAVSERVLVREQLEFSLAKLAYAAELSEEEVAQEGPQLELQRIDDMLDVVYVQTKLSECFAKQMGSAQAPASHDSDADAYIALFAQRLLQDAYPAFQQHFKECWELCATGQVLGVEDLIDVLTLKDNVDELSEPHFIQALQTYVRAHESLPEARRLAILRAYWRRVLLHDAWEDVSNTAGKSDAEVKQALRETELYCAIASISPEDLDNDVLLPSSALLEPPSREVLQGRFEGSRNDKSEEELDNLLADFATEISEVEQLLESGYGKWFEETKRVAVEDIAAG</sequence>
<evidence type="ECO:0000256" key="5">
    <source>
        <dbReference type="ARBA" id="ARBA00022927"/>
    </source>
</evidence>
<keyword evidence="6" id="KW-0811">Translocation</keyword>
<evidence type="ECO:0000259" key="9">
    <source>
        <dbReference type="Pfam" id="PF03177"/>
    </source>
</evidence>
<dbReference type="InterPro" id="IPR015943">
    <property type="entry name" value="WD40/YVTN_repeat-like_dom_sf"/>
</dbReference>
<evidence type="ECO:0000256" key="7">
    <source>
        <dbReference type="ARBA" id="ARBA00023242"/>
    </source>
</evidence>
<name>A0A066WPW0_TILAU</name>
<dbReference type="GO" id="GO:0016973">
    <property type="term" value="P:poly(A)+ mRNA export from nucleus"/>
    <property type="evidence" value="ECO:0007669"/>
    <property type="project" value="TreeGrafter"/>
</dbReference>
<dbReference type="Proteomes" id="UP000027361">
    <property type="component" value="Unassembled WGS sequence"/>
</dbReference>
<feature type="compositionally biased region" description="Polar residues" evidence="8">
    <location>
        <begin position="1"/>
        <end position="14"/>
    </location>
</feature>
<keyword evidence="3" id="KW-0813">Transport</keyword>
<feature type="compositionally biased region" description="Basic residues" evidence="8">
    <location>
        <begin position="69"/>
        <end position="78"/>
    </location>
</feature>
<dbReference type="OrthoDB" id="103454at2759"/>
<dbReference type="Gene3D" id="2.130.10.10">
    <property type="entry name" value="YVTN repeat-like/Quinoprotein amine dehydrogenase"/>
    <property type="match status" value="1"/>
</dbReference>
<dbReference type="OMA" id="HVATLLW"/>
<dbReference type="PANTHER" id="PTHR13405:SF11">
    <property type="entry name" value="NUCLEAR PORE COMPLEX PROTEIN NUP133"/>
    <property type="match status" value="1"/>
</dbReference>
<dbReference type="GO" id="GO:0000972">
    <property type="term" value="P:transcription-dependent tethering of RNA polymerase II gene DNA at nuclear periphery"/>
    <property type="evidence" value="ECO:0007669"/>
    <property type="project" value="TreeGrafter"/>
</dbReference>
<dbReference type="InParanoid" id="A0A066WPW0"/>
<dbReference type="STRING" id="1037660.A0A066WPW0"/>
<dbReference type="Pfam" id="PF03177">
    <property type="entry name" value="Nucleoporin_C"/>
    <property type="match status" value="1"/>
</dbReference>
<dbReference type="HOGENOM" id="CLU_008112_0_0_1"/>
<comment type="similarity">
    <text evidence="2">Belongs to the nucleoporin Nup133 family.</text>
</comment>
<dbReference type="SUPFAM" id="SSF117289">
    <property type="entry name" value="Nucleoporin domain"/>
    <property type="match status" value="1"/>
</dbReference>
<evidence type="ECO:0000256" key="2">
    <source>
        <dbReference type="ARBA" id="ARBA00005569"/>
    </source>
</evidence>
<organism evidence="10 11">
    <name type="scientific">Tilletiaria anomala (strain ATCC 24038 / CBS 436.72 / UBC 951)</name>
    <dbReference type="NCBI Taxonomy" id="1037660"/>
    <lineage>
        <taxon>Eukaryota</taxon>
        <taxon>Fungi</taxon>
        <taxon>Dikarya</taxon>
        <taxon>Basidiomycota</taxon>
        <taxon>Ustilaginomycotina</taxon>
        <taxon>Exobasidiomycetes</taxon>
        <taxon>Georgefischeriales</taxon>
        <taxon>Tilletiariaceae</taxon>
        <taxon>Tilletiaria</taxon>
    </lineage>
</organism>
<dbReference type="GO" id="GO:0031080">
    <property type="term" value="C:nuclear pore outer ring"/>
    <property type="evidence" value="ECO:0007669"/>
    <property type="project" value="TreeGrafter"/>
</dbReference>
<feature type="compositionally biased region" description="Polar residues" evidence="8">
    <location>
        <begin position="106"/>
        <end position="117"/>
    </location>
</feature>
<dbReference type="InterPro" id="IPR037624">
    <property type="entry name" value="Nup133-like"/>
</dbReference>
<keyword evidence="4" id="KW-0509">mRNA transport</keyword>
<evidence type="ECO:0000256" key="4">
    <source>
        <dbReference type="ARBA" id="ARBA00022816"/>
    </source>
</evidence>
<evidence type="ECO:0000256" key="6">
    <source>
        <dbReference type="ARBA" id="ARBA00023010"/>
    </source>
</evidence>
<dbReference type="EMBL" id="JMSN01000004">
    <property type="protein sequence ID" value="KDN53044.1"/>
    <property type="molecule type" value="Genomic_DNA"/>
</dbReference>
<dbReference type="GeneID" id="25267098"/>
<dbReference type="RefSeq" id="XP_013245883.1">
    <property type="nucleotide sequence ID" value="XM_013390429.1"/>
</dbReference>
<evidence type="ECO:0000313" key="11">
    <source>
        <dbReference type="Proteomes" id="UP000027361"/>
    </source>
</evidence>
<evidence type="ECO:0000256" key="1">
    <source>
        <dbReference type="ARBA" id="ARBA00004259"/>
    </source>
</evidence>
<comment type="subcellular location">
    <subcellularLocation>
        <location evidence="1">Nucleus envelope</location>
    </subcellularLocation>
</comment>
<evidence type="ECO:0000256" key="3">
    <source>
        <dbReference type="ARBA" id="ARBA00022448"/>
    </source>
</evidence>
<accession>A0A066WPW0</accession>
<keyword evidence="11" id="KW-1185">Reference proteome</keyword>
<comment type="caution">
    <text evidence="10">The sequence shown here is derived from an EMBL/GenBank/DDBJ whole genome shotgun (WGS) entry which is preliminary data.</text>
</comment>
<keyword evidence="7" id="KW-0539">Nucleus</keyword>
<reference evidence="10 11" key="1">
    <citation type="submission" date="2014-05" db="EMBL/GenBank/DDBJ databases">
        <title>Draft genome sequence of a rare smut relative, Tilletiaria anomala UBC 951.</title>
        <authorList>
            <consortium name="DOE Joint Genome Institute"/>
            <person name="Toome M."/>
            <person name="Kuo A."/>
            <person name="Henrissat B."/>
            <person name="Lipzen A."/>
            <person name="Tritt A."/>
            <person name="Yoshinaga Y."/>
            <person name="Zane M."/>
            <person name="Barry K."/>
            <person name="Grigoriev I.V."/>
            <person name="Spatafora J.W."/>
            <person name="Aimea M.C."/>
        </authorList>
    </citation>
    <scope>NUCLEOTIDE SEQUENCE [LARGE SCALE GENOMIC DNA]</scope>
    <source>
        <strain evidence="10 11">UBC 951</strain>
    </source>
</reference>
<feature type="region of interest" description="Disordered" evidence="8">
    <location>
        <begin position="1"/>
        <end position="118"/>
    </location>
</feature>
<dbReference type="Gene3D" id="1.20.58.1380">
    <property type="match status" value="1"/>
</dbReference>
<proteinExistence type="inferred from homology"/>
<feature type="domain" description="Nucleoporin Nup133/Nup155-like C-terminal" evidence="9">
    <location>
        <begin position="1061"/>
        <end position="1437"/>
    </location>
</feature>
<dbReference type="GO" id="GO:0006606">
    <property type="term" value="P:protein import into nucleus"/>
    <property type="evidence" value="ECO:0007669"/>
    <property type="project" value="TreeGrafter"/>
</dbReference>
<evidence type="ECO:0000256" key="8">
    <source>
        <dbReference type="SAM" id="MobiDB-lite"/>
    </source>
</evidence>
<dbReference type="InterPro" id="IPR007187">
    <property type="entry name" value="Nucleoporin_Nup133/Nup155_C"/>
</dbReference>
<keyword evidence="5" id="KW-0653">Protein transport</keyword>
<feature type="compositionally biased region" description="Polar residues" evidence="8">
    <location>
        <begin position="50"/>
        <end position="66"/>
    </location>
</feature>
<dbReference type="PANTHER" id="PTHR13405">
    <property type="entry name" value="NUCLEAR PORE COMPLEX PROTEIN NUP133"/>
    <property type="match status" value="1"/>
</dbReference>